<reference evidence="3" key="1">
    <citation type="journal article" date="2016" name="Nature">
        <title>The genome of the seagrass Zostera marina reveals angiosperm adaptation to the sea.</title>
        <authorList>
            <person name="Olsen J.L."/>
            <person name="Rouze P."/>
            <person name="Verhelst B."/>
            <person name="Lin Y.-C."/>
            <person name="Bayer T."/>
            <person name="Collen J."/>
            <person name="Dattolo E."/>
            <person name="De Paoli E."/>
            <person name="Dittami S."/>
            <person name="Maumus F."/>
            <person name="Michel G."/>
            <person name="Kersting A."/>
            <person name="Lauritano C."/>
            <person name="Lohaus R."/>
            <person name="Toepel M."/>
            <person name="Tonon T."/>
            <person name="Vanneste K."/>
            <person name="Amirebrahimi M."/>
            <person name="Brakel J."/>
            <person name="Bostroem C."/>
            <person name="Chovatia M."/>
            <person name="Grimwood J."/>
            <person name="Jenkins J.W."/>
            <person name="Jueterbock A."/>
            <person name="Mraz A."/>
            <person name="Stam W.T."/>
            <person name="Tice H."/>
            <person name="Bornberg-Bauer E."/>
            <person name="Green P.J."/>
            <person name="Pearson G.A."/>
            <person name="Procaccini G."/>
            <person name="Duarte C.M."/>
            <person name="Schmutz J."/>
            <person name="Reusch T.B.H."/>
            <person name="Van de Peer Y."/>
        </authorList>
    </citation>
    <scope>NUCLEOTIDE SEQUENCE [LARGE SCALE GENOMIC DNA]</scope>
    <source>
        <strain evidence="3">cv. Finnish</strain>
    </source>
</reference>
<dbReference type="InterPro" id="IPR040387">
    <property type="entry name" value="RIN4/NOI4"/>
</dbReference>
<dbReference type="InterPro" id="IPR008700">
    <property type="entry name" value="TypeIII_avirulence_cleave"/>
</dbReference>
<dbReference type="Pfam" id="PF05627">
    <property type="entry name" value="AvrRpt-cleavage"/>
    <property type="match status" value="1"/>
</dbReference>
<evidence type="ECO:0000313" key="2">
    <source>
        <dbReference type="EMBL" id="KMZ66808.1"/>
    </source>
</evidence>
<accession>A0A0K9PCM3</accession>
<sequence>MTEIENHNQGFRIVSEFADEQKNSPTVKPITKVGSAQAQAHSFQHDDESMDRGIMVPKFGTWDESDPSSADGYSDIFNKVREEKITREKVPIIKTDPDISLATQFPGQKKQNDPPSKSWISRCFGCFGK</sequence>
<dbReference type="AlphaFoldDB" id="A0A0K9PCM3"/>
<dbReference type="PANTHER" id="PTHR33159">
    <property type="entry name" value="RPM1-INTERACTING PROTEIN 4 (RIN4) FAMILY PROTEIN"/>
    <property type="match status" value="1"/>
</dbReference>
<evidence type="ECO:0000259" key="1">
    <source>
        <dbReference type="Pfam" id="PF05627"/>
    </source>
</evidence>
<comment type="caution">
    <text evidence="2">The sequence shown here is derived from an EMBL/GenBank/DDBJ whole genome shotgun (WGS) entry which is preliminary data.</text>
</comment>
<dbReference type="GO" id="GO:0005886">
    <property type="term" value="C:plasma membrane"/>
    <property type="evidence" value="ECO:0000318"/>
    <property type="project" value="GO_Central"/>
</dbReference>
<dbReference type="Proteomes" id="UP000036987">
    <property type="component" value="Unassembled WGS sequence"/>
</dbReference>
<gene>
    <name evidence="2" type="ORF">ZOSMA_288G00060</name>
</gene>
<evidence type="ECO:0000313" key="3">
    <source>
        <dbReference type="Proteomes" id="UP000036987"/>
    </source>
</evidence>
<name>A0A0K9PCM3_ZOSMR</name>
<dbReference type="PANTHER" id="PTHR33159:SF6">
    <property type="entry name" value="RPM1-INTERACTING PROTEIN 4"/>
    <property type="match status" value="1"/>
</dbReference>
<feature type="domain" description="RIN4 pathogenic type III effector avirulence factor Avr cleavage site" evidence="1">
    <location>
        <begin position="52"/>
        <end position="84"/>
    </location>
</feature>
<keyword evidence="3" id="KW-1185">Reference proteome</keyword>
<protein>
    <recommendedName>
        <fullName evidence="1">RIN4 pathogenic type III effector avirulence factor Avr cleavage site domain-containing protein</fullName>
    </recommendedName>
</protein>
<proteinExistence type="predicted"/>
<organism evidence="2 3">
    <name type="scientific">Zostera marina</name>
    <name type="common">Eelgrass</name>
    <dbReference type="NCBI Taxonomy" id="29655"/>
    <lineage>
        <taxon>Eukaryota</taxon>
        <taxon>Viridiplantae</taxon>
        <taxon>Streptophyta</taxon>
        <taxon>Embryophyta</taxon>
        <taxon>Tracheophyta</taxon>
        <taxon>Spermatophyta</taxon>
        <taxon>Magnoliopsida</taxon>
        <taxon>Liliopsida</taxon>
        <taxon>Zosteraceae</taxon>
        <taxon>Zostera</taxon>
    </lineage>
</organism>
<dbReference type="STRING" id="29655.A0A0K9PCM3"/>
<dbReference type="EMBL" id="LFYR01000956">
    <property type="protein sequence ID" value="KMZ66808.1"/>
    <property type="molecule type" value="Genomic_DNA"/>
</dbReference>
<dbReference type="OrthoDB" id="1109067at2759"/>